<evidence type="ECO:0000256" key="14">
    <source>
        <dbReference type="ARBA" id="ARBA00048586"/>
    </source>
</evidence>
<accession>A0A9D1CEN9</accession>
<dbReference type="InterPro" id="IPR004570">
    <property type="entry name" value="Phosphatidylglycerol_P_synth"/>
</dbReference>
<reference evidence="17" key="1">
    <citation type="journal article" date="2020" name="ISME J.">
        <title>Gammaproteobacteria mediating utilization of methyl-, sulfur- and petroleum organic compounds in deep ocean hydrothermal plumes.</title>
        <authorList>
            <person name="Zhou Z."/>
            <person name="Liu Y."/>
            <person name="Pan J."/>
            <person name="Cron B.R."/>
            <person name="Toner B.M."/>
            <person name="Anantharaman K."/>
            <person name="Breier J.A."/>
            <person name="Dick G.J."/>
            <person name="Li M."/>
        </authorList>
    </citation>
    <scope>NUCLEOTIDE SEQUENCE</scope>
    <source>
        <strain evidence="17">SZUA-1501</strain>
    </source>
</reference>
<evidence type="ECO:0000256" key="6">
    <source>
        <dbReference type="ARBA" id="ARBA00022516"/>
    </source>
</evidence>
<evidence type="ECO:0000256" key="12">
    <source>
        <dbReference type="ARBA" id="ARBA00023209"/>
    </source>
</evidence>
<dbReference type="PIRSF" id="PIRSF000847">
    <property type="entry name" value="Phos_ph_gly_syn"/>
    <property type="match status" value="1"/>
</dbReference>
<keyword evidence="8 16" id="KW-0812">Transmembrane</keyword>
<evidence type="ECO:0000256" key="7">
    <source>
        <dbReference type="ARBA" id="ARBA00022679"/>
    </source>
</evidence>
<evidence type="ECO:0000256" key="10">
    <source>
        <dbReference type="ARBA" id="ARBA00023098"/>
    </source>
</evidence>
<dbReference type="InterPro" id="IPR043130">
    <property type="entry name" value="CDP-OH_PTrfase_TM_dom"/>
</dbReference>
<comment type="subcellular location">
    <subcellularLocation>
        <location evidence="1">Membrane</location>
        <topology evidence="1">Multi-pass membrane protein</topology>
    </subcellularLocation>
</comment>
<gene>
    <name evidence="17" type="ORF">EYH37_01760</name>
</gene>
<evidence type="ECO:0000256" key="16">
    <source>
        <dbReference type="SAM" id="Phobius"/>
    </source>
</evidence>
<keyword evidence="6" id="KW-0444">Lipid biosynthesis</keyword>
<keyword evidence="7 15" id="KW-0808">Transferase</keyword>
<protein>
    <recommendedName>
        <fullName evidence="5">CDP-diacylglycerol--glycerol-3-phosphate 3-phosphatidyltransferase</fullName>
        <ecNumber evidence="4">2.7.8.5</ecNumber>
    </recommendedName>
</protein>
<keyword evidence="10" id="KW-0443">Lipid metabolism</keyword>
<dbReference type="PROSITE" id="PS00379">
    <property type="entry name" value="CDP_ALCOHOL_P_TRANSF"/>
    <property type="match status" value="1"/>
</dbReference>
<name>A0A9D1CEN9_AQUAO</name>
<evidence type="ECO:0000313" key="17">
    <source>
        <dbReference type="EMBL" id="HIP98080.1"/>
    </source>
</evidence>
<comment type="pathway">
    <text evidence="2">Phospholipid metabolism; phosphatidylglycerol biosynthesis; phosphatidylglycerol from CDP-diacylglycerol: step 1/2.</text>
</comment>
<dbReference type="GO" id="GO:0046474">
    <property type="term" value="P:glycerophospholipid biosynthetic process"/>
    <property type="evidence" value="ECO:0007669"/>
    <property type="project" value="TreeGrafter"/>
</dbReference>
<dbReference type="InterPro" id="IPR048254">
    <property type="entry name" value="CDP_ALCOHOL_P_TRANSF_CS"/>
</dbReference>
<dbReference type="InterPro" id="IPR050324">
    <property type="entry name" value="CDP-alcohol_PTase-I"/>
</dbReference>
<feature type="transmembrane region" description="Helical" evidence="16">
    <location>
        <begin position="68"/>
        <end position="92"/>
    </location>
</feature>
<sequence>MVASLLSFSRFIFAFLVFYEIIYQANYYLASFLIILAAFSDFLDGFVARHLEQETQVGAHLDHISDKVFVILVLVAFFSEGRVGLVQLSLIAFREIAITFLRFYGFAGPVNFLGKLKTVVEFFALFLLCFNPLLGNLLLWIAIFLAYISAFFYFKRPVTSSPHL</sequence>
<keyword evidence="9 16" id="KW-1133">Transmembrane helix</keyword>
<evidence type="ECO:0000256" key="3">
    <source>
        <dbReference type="ARBA" id="ARBA00010441"/>
    </source>
</evidence>
<feature type="transmembrane region" description="Helical" evidence="16">
    <location>
        <begin position="137"/>
        <end position="154"/>
    </location>
</feature>
<keyword evidence="11 16" id="KW-0472">Membrane</keyword>
<dbReference type="EMBL" id="DQVE01000016">
    <property type="protein sequence ID" value="HIP98080.1"/>
    <property type="molecule type" value="Genomic_DNA"/>
</dbReference>
<keyword evidence="13" id="KW-1208">Phospholipid metabolism</keyword>
<evidence type="ECO:0000256" key="1">
    <source>
        <dbReference type="ARBA" id="ARBA00004141"/>
    </source>
</evidence>
<comment type="catalytic activity">
    <reaction evidence="14">
        <text>a CDP-1,2-diacyl-sn-glycerol + sn-glycerol 3-phosphate = a 1,2-diacyl-sn-glycero-3-phospho-(1'-sn-glycero-3'-phosphate) + CMP + H(+)</text>
        <dbReference type="Rhea" id="RHEA:12593"/>
        <dbReference type="ChEBI" id="CHEBI:15378"/>
        <dbReference type="ChEBI" id="CHEBI:57597"/>
        <dbReference type="ChEBI" id="CHEBI:58332"/>
        <dbReference type="ChEBI" id="CHEBI:60110"/>
        <dbReference type="ChEBI" id="CHEBI:60377"/>
        <dbReference type="EC" id="2.7.8.5"/>
    </reaction>
</comment>
<dbReference type="Proteomes" id="UP000606463">
    <property type="component" value="Unassembled WGS sequence"/>
</dbReference>
<evidence type="ECO:0000313" key="18">
    <source>
        <dbReference type="Proteomes" id="UP000606463"/>
    </source>
</evidence>
<keyword evidence="12" id="KW-0594">Phospholipid biosynthesis</keyword>
<organism evidence="17 18">
    <name type="scientific">Aquifex aeolicus</name>
    <dbReference type="NCBI Taxonomy" id="63363"/>
    <lineage>
        <taxon>Bacteria</taxon>
        <taxon>Pseudomonadati</taxon>
        <taxon>Aquificota</taxon>
        <taxon>Aquificia</taxon>
        <taxon>Aquificales</taxon>
        <taxon>Aquificaceae</taxon>
        <taxon>Aquifex</taxon>
    </lineage>
</organism>
<comment type="similarity">
    <text evidence="3 15">Belongs to the CDP-alcohol phosphatidyltransferase class-I family.</text>
</comment>
<dbReference type="PANTHER" id="PTHR14269:SF11">
    <property type="entry name" value="CDP-DIACYLGLYCEROL--GLYCEROL-3-PHOSPHATE 3-PHOSPHATIDYLTRANSFERASE"/>
    <property type="match status" value="1"/>
</dbReference>
<evidence type="ECO:0000256" key="9">
    <source>
        <dbReference type="ARBA" id="ARBA00022989"/>
    </source>
</evidence>
<dbReference type="Pfam" id="PF01066">
    <property type="entry name" value="CDP-OH_P_transf"/>
    <property type="match status" value="1"/>
</dbReference>
<dbReference type="InterPro" id="IPR000462">
    <property type="entry name" value="CDP-OH_P_trans"/>
</dbReference>
<proteinExistence type="inferred from homology"/>
<evidence type="ECO:0000256" key="4">
    <source>
        <dbReference type="ARBA" id="ARBA00013170"/>
    </source>
</evidence>
<evidence type="ECO:0000256" key="11">
    <source>
        <dbReference type="ARBA" id="ARBA00023136"/>
    </source>
</evidence>
<dbReference type="Gene3D" id="1.20.120.1760">
    <property type="match status" value="1"/>
</dbReference>
<dbReference type="AlphaFoldDB" id="A0A9D1CEN9"/>
<dbReference type="GO" id="GO:0016020">
    <property type="term" value="C:membrane"/>
    <property type="evidence" value="ECO:0007669"/>
    <property type="project" value="UniProtKB-SubCell"/>
</dbReference>
<comment type="caution">
    <text evidence="17">The sequence shown here is derived from an EMBL/GenBank/DDBJ whole genome shotgun (WGS) entry which is preliminary data.</text>
</comment>
<evidence type="ECO:0000256" key="2">
    <source>
        <dbReference type="ARBA" id="ARBA00005042"/>
    </source>
</evidence>
<evidence type="ECO:0000256" key="8">
    <source>
        <dbReference type="ARBA" id="ARBA00022692"/>
    </source>
</evidence>
<evidence type="ECO:0000256" key="5">
    <source>
        <dbReference type="ARBA" id="ARBA00014944"/>
    </source>
</evidence>
<dbReference type="PANTHER" id="PTHR14269">
    <property type="entry name" value="CDP-DIACYLGLYCEROL--GLYCEROL-3-PHOSPHATE 3-PHOSPHATIDYLTRANSFERASE-RELATED"/>
    <property type="match status" value="1"/>
</dbReference>
<evidence type="ECO:0000256" key="13">
    <source>
        <dbReference type="ARBA" id="ARBA00023264"/>
    </source>
</evidence>
<dbReference type="GO" id="GO:0008444">
    <property type="term" value="F:CDP-diacylglycerol-glycerol-3-phosphate 3-phosphatidyltransferase activity"/>
    <property type="evidence" value="ECO:0007669"/>
    <property type="project" value="UniProtKB-EC"/>
</dbReference>
<dbReference type="EC" id="2.7.8.5" evidence="4"/>
<evidence type="ECO:0000256" key="15">
    <source>
        <dbReference type="RuleBase" id="RU003750"/>
    </source>
</evidence>